<name>A0A8X7C2Z1_9ARAC</name>
<dbReference type="EMBL" id="BMAV01009347">
    <property type="protein sequence ID" value="GFY53535.1"/>
    <property type="molecule type" value="Genomic_DNA"/>
</dbReference>
<dbReference type="Proteomes" id="UP000886998">
    <property type="component" value="Unassembled WGS sequence"/>
</dbReference>
<accession>A0A8X7C2Z1</accession>
<dbReference type="AlphaFoldDB" id="A0A8X7C2Z1"/>
<protein>
    <recommendedName>
        <fullName evidence="3">Mitochondrial protein</fullName>
    </recommendedName>
</protein>
<dbReference type="OrthoDB" id="6434303at2759"/>
<sequence>MSGPNTRDVTTYRSLIGCLSYLAARTRPGILYALNLFCQLQSDPDLQPFCMLLKILGYVYTTECHLHDITCTESFDIPSYCDADYAANKDSPQTNGGFKVFVESLVDESFVRFTETSKNLYGLWWNLERRPFSL</sequence>
<keyword evidence="2" id="KW-1185">Reference proteome</keyword>
<evidence type="ECO:0000313" key="1">
    <source>
        <dbReference type="EMBL" id="GFY53535.1"/>
    </source>
</evidence>
<comment type="caution">
    <text evidence="1">The sequence shown here is derived from an EMBL/GenBank/DDBJ whole genome shotgun (WGS) entry which is preliminary data.</text>
</comment>
<organism evidence="1 2">
    <name type="scientific">Trichonephila inaurata madagascariensis</name>
    <dbReference type="NCBI Taxonomy" id="2747483"/>
    <lineage>
        <taxon>Eukaryota</taxon>
        <taxon>Metazoa</taxon>
        <taxon>Ecdysozoa</taxon>
        <taxon>Arthropoda</taxon>
        <taxon>Chelicerata</taxon>
        <taxon>Arachnida</taxon>
        <taxon>Araneae</taxon>
        <taxon>Araneomorphae</taxon>
        <taxon>Entelegynae</taxon>
        <taxon>Araneoidea</taxon>
        <taxon>Nephilidae</taxon>
        <taxon>Trichonephila</taxon>
        <taxon>Trichonephila inaurata</taxon>
    </lineage>
</organism>
<reference evidence="1" key="1">
    <citation type="submission" date="2020-08" db="EMBL/GenBank/DDBJ databases">
        <title>Multicomponent nature underlies the extraordinary mechanical properties of spider dragline silk.</title>
        <authorList>
            <person name="Kono N."/>
            <person name="Nakamura H."/>
            <person name="Mori M."/>
            <person name="Yoshida Y."/>
            <person name="Ohtoshi R."/>
            <person name="Malay A.D."/>
            <person name="Moran D.A.P."/>
            <person name="Tomita M."/>
            <person name="Numata K."/>
            <person name="Arakawa K."/>
        </authorList>
    </citation>
    <scope>NUCLEOTIDE SEQUENCE</scope>
</reference>
<evidence type="ECO:0000313" key="2">
    <source>
        <dbReference type="Proteomes" id="UP000886998"/>
    </source>
</evidence>
<proteinExistence type="predicted"/>
<evidence type="ECO:0008006" key="3">
    <source>
        <dbReference type="Google" id="ProtNLM"/>
    </source>
</evidence>
<gene>
    <name evidence="1" type="ORF">TNIN_463461</name>
</gene>